<proteinExistence type="predicted"/>
<reference evidence="2 3" key="1">
    <citation type="submission" date="2024-10" db="EMBL/GenBank/DDBJ databases">
        <authorList>
            <person name="Sang B.-I."/>
            <person name="Prabhaharan D."/>
        </authorList>
    </citation>
    <scope>NUCLEOTIDE SEQUENCE [LARGE SCALE GENOMIC DNA]</scope>
    <source>
        <strain evidence="2 3">MH</strain>
    </source>
</reference>
<comment type="caution">
    <text evidence="2">The sequence shown here is derived from an EMBL/GenBank/DDBJ whole genome shotgun (WGS) entry which is preliminary data.</text>
</comment>
<keyword evidence="1" id="KW-0812">Transmembrane</keyword>
<dbReference type="EMBL" id="JBIEKR010000006">
    <property type="protein sequence ID" value="MFG6273305.1"/>
    <property type="molecule type" value="Genomic_DNA"/>
</dbReference>
<keyword evidence="3" id="KW-1185">Reference proteome</keyword>
<evidence type="ECO:0008006" key="4">
    <source>
        <dbReference type="Google" id="ProtNLM"/>
    </source>
</evidence>
<feature type="transmembrane region" description="Helical" evidence="1">
    <location>
        <begin position="109"/>
        <end position="126"/>
    </location>
</feature>
<evidence type="ECO:0000313" key="2">
    <source>
        <dbReference type="EMBL" id="MFG6273305.1"/>
    </source>
</evidence>
<organism evidence="2 3">
    <name type="scientific">Megasphaera hexanoica</name>
    <dbReference type="NCBI Taxonomy" id="1675036"/>
    <lineage>
        <taxon>Bacteria</taxon>
        <taxon>Bacillati</taxon>
        <taxon>Bacillota</taxon>
        <taxon>Negativicutes</taxon>
        <taxon>Veillonellales</taxon>
        <taxon>Veillonellaceae</taxon>
        <taxon>Megasphaera</taxon>
    </lineage>
</organism>
<protein>
    <recommendedName>
        <fullName evidence="4">Zinc-ribbon domain-containing protein</fullName>
    </recommendedName>
</protein>
<evidence type="ECO:0000313" key="3">
    <source>
        <dbReference type="Proteomes" id="UP001605989"/>
    </source>
</evidence>
<sequence>MKPDKEKEPCGNTALAGKKYVDCLQCHCKVPDSNFCIKCGTKLHQYCKCSILYKPYDCGHSKCPGYALFVELAKKSLKLQEPYRGMARQIKDALARKHYHSDDERLKDAQAYIWISIGVIVISLIIL</sequence>
<dbReference type="RefSeq" id="WP_059076817.1">
    <property type="nucleotide sequence ID" value="NZ_CP011940.1"/>
</dbReference>
<dbReference type="Proteomes" id="UP001605989">
    <property type="component" value="Unassembled WGS sequence"/>
</dbReference>
<accession>A0ABW7DPK1</accession>
<evidence type="ECO:0000256" key="1">
    <source>
        <dbReference type="SAM" id="Phobius"/>
    </source>
</evidence>
<gene>
    <name evidence="2" type="ORF">ACGTZG_08900</name>
</gene>
<keyword evidence="1" id="KW-1133">Transmembrane helix</keyword>
<name>A0ABW7DPK1_9FIRM</name>
<keyword evidence="1" id="KW-0472">Membrane</keyword>